<dbReference type="Proteomes" id="UP000240542">
    <property type="component" value="Unassembled WGS sequence"/>
</dbReference>
<comment type="caution">
    <text evidence="2">The sequence shown here is derived from an EMBL/GenBank/DDBJ whole genome shotgun (WGS) entry which is preliminary data.</text>
</comment>
<protein>
    <submittedName>
        <fullName evidence="2">Phosphotransferase family enzyme</fullName>
    </submittedName>
</protein>
<gene>
    <name evidence="2" type="ORF">CLV63_11371</name>
</gene>
<feature type="domain" description="Aminoglycoside phosphotransferase" evidence="1">
    <location>
        <begin position="117"/>
        <end position="178"/>
    </location>
</feature>
<evidence type="ECO:0000313" key="2">
    <source>
        <dbReference type="EMBL" id="PSK95908.1"/>
    </source>
</evidence>
<proteinExistence type="predicted"/>
<feature type="domain" description="Aminoglycoside phosphotransferase" evidence="1">
    <location>
        <begin position="7"/>
        <end position="112"/>
    </location>
</feature>
<keyword evidence="3" id="KW-1185">Reference proteome</keyword>
<dbReference type="InterPro" id="IPR011009">
    <property type="entry name" value="Kinase-like_dom_sf"/>
</dbReference>
<dbReference type="OrthoDB" id="9797603at2"/>
<dbReference type="InterPro" id="IPR002575">
    <property type="entry name" value="Aminoglycoside_PTrfase"/>
</dbReference>
<dbReference type="GO" id="GO:0016740">
    <property type="term" value="F:transferase activity"/>
    <property type="evidence" value="ECO:0007669"/>
    <property type="project" value="UniProtKB-KW"/>
</dbReference>
<name>A0A2P8DFC6_9ACTN</name>
<evidence type="ECO:0000313" key="3">
    <source>
        <dbReference type="Proteomes" id="UP000240542"/>
    </source>
</evidence>
<dbReference type="AlphaFoldDB" id="A0A2P8DFC6"/>
<sequence length="225" mass="23445">MRIGALLGSGRTADVYAIDGDRVLRRYRDGTDAAGEAAVMGYLADRSYPVPAVDTAAAQRHALPPGDLVLRRLSGSTMLAALRAGTIAPASAGETLAGLLTRLHAIPARRSADPLHRVRHLDLHPDNVVLTPDGPMVIDWANTDEGPPGVDSALSALILAQAAVGTAEGPLARATLAALLRHLDPGVGEADLAHARAYRAANPTMTPAELRALERAVPLVRALLP</sequence>
<reference evidence="2 3" key="1">
    <citation type="submission" date="2018-03" db="EMBL/GenBank/DDBJ databases">
        <title>Genomic Encyclopedia of Archaeal and Bacterial Type Strains, Phase II (KMG-II): from individual species to whole genera.</title>
        <authorList>
            <person name="Goeker M."/>
        </authorList>
    </citation>
    <scope>NUCLEOTIDE SEQUENCE [LARGE SCALE GENOMIC DNA]</scope>
    <source>
        <strain evidence="2 3">DSM 45312</strain>
    </source>
</reference>
<evidence type="ECO:0000259" key="1">
    <source>
        <dbReference type="Pfam" id="PF01636"/>
    </source>
</evidence>
<organism evidence="2 3">
    <name type="scientific">Murinocardiopsis flavida</name>
    <dbReference type="NCBI Taxonomy" id="645275"/>
    <lineage>
        <taxon>Bacteria</taxon>
        <taxon>Bacillati</taxon>
        <taxon>Actinomycetota</taxon>
        <taxon>Actinomycetes</taxon>
        <taxon>Streptosporangiales</taxon>
        <taxon>Nocardiopsidaceae</taxon>
        <taxon>Murinocardiopsis</taxon>
    </lineage>
</organism>
<keyword evidence="2" id="KW-0808">Transferase</keyword>
<accession>A0A2P8DFC6</accession>
<dbReference type="RefSeq" id="WP_106584367.1">
    <property type="nucleotide sequence ID" value="NZ_PYGA01000013.1"/>
</dbReference>
<dbReference type="Gene3D" id="3.90.1200.10">
    <property type="match status" value="1"/>
</dbReference>
<dbReference type="SUPFAM" id="SSF56112">
    <property type="entry name" value="Protein kinase-like (PK-like)"/>
    <property type="match status" value="1"/>
</dbReference>
<dbReference type="Pfam" id="PF01636">
    <property type="entry name" value="APH"/>
    <property type="match status" value="2"/>
</dbReference>
<dbReference type="EMBL" id="PYGA01000013">
    <property type="protein sequence ID" value="PSK95908.1"/>
    <property type="molecule type" value="Genomic_DNA"/>
</dbReference>